<reference evidence="3" key="1">
    <citation type="submission" date="2016-06" db="UniProtKB">
        <authorList>
            <consortium name="WormBaseParasite"/>
        </authorList>
    </citation>
    <scope>IDENTIFICATION</scope>
</reference>
<dbReference type="SUPFAM" id="SSF57667">
    <property type="entry name" value="beta-beta-alpha zinc fingers"/>
    <property type="match status" value="1"/>
</dbReference>
<organism evidence="3">
    <name type="scientific">Gongylonema pulchrum</name>
    <dbReference type="NCBI Taxonomy" id="637853"/>
    <lineage>
        <taxon>Eukaryota</taxon>
        <taxon>Metazoa</taxon>
        <taxon>Ecdysozoa</taxon>
        <taxon>Nematoda</taxon>
        <taxon>Chromadorea</taxon>
        <taxon>Rhabditida</taxon>
        <taxon>Spirurina</taxon>
        <taxon>Spiruromorpha</taxon>
        <taxon>Spiruroidea</taxon>
        <taxon>Gongylonematidae</taxon>
        <taxon>Gongylonema</taxon>
    </lineage>
</organism>
<dbReference type="EMBL" id="UYRT01006770">
    <property type="protein sequence ID" value="VDK41080.1"/>
    <property type="molecule type" value="Genomic_DNA"/>
</dbReference>
<reference evidence="1 2" key="2">
    <citation type="submission" date="2018-11" db="EMBL/GenBank/DDBJ databases">
        <authorList>
            <consortium name="Pathogen Informatics"/>
        </authorList>
    </citation>
    <scope>NUCLEOTIDE SEQUENCE [LARGE SCALE GENOMIC DNA]</scope>
</reference>
<dbReference type="OrthoDB" id="6077919at2759"/>
<keyword evidence="2" id="KW-1185">Reference proteome</keyword>
<gene>
    <name evidence="1" type="ORF">GPUH_LOCUS3811</name>
</gene>
<protein>
    <submittedName>
        <fullName evidence="3">C2H2-type domain-containing protein</fullName>
    </submittedName>
</protein>
<dbReference type="Proteomes" id="UP000271098">
    <property type="component" value="Unassembled WGS sequence"/>
</dbReference>
<evidence type="ECO:0000313" key="2">
    <source>
        <dbReference type="Proteomes" id="UP000271098"/>
    </source>
</evidence>
<proteinExistence type="predicted"/>
<dbReference type="WBParaSite" id="GPUH_0000381801-mRNA-1">
    <property type="protein sequence ID" value="GPUH_0000381801-mRNA-1"/>
    <property type="gene ID" value="GPUH_0000381801"/>
</dbReference>
<accession>A0A183D520</accession>
<sequence>MIRHKRVHTNERPFRCKYCSRTSKWKADLIRHVASQFALSSPAMLLKHMVSEWFQSTAEANSIVRRMLRWIWPPIELN</sequence>
<evidence type="ECO:0000313" key="3">
    <source>
        <dbReference type="WBParaSite" id="GPUH_0000381801-mRNA-1"/>
    </source>
</evidence>
<evidence type="ECO:0000313" key="1">
    <source>
        <dbReference type="EMBL" id="VDK41080.1"/>
    </source>
</evidence>
<name>A0A183D520_9BILA</name>
<dbReference type="AlphaFoldDB" id="A0A183D520"/>
<dbReference type="Gene3D" id="3.30.160.60">
    <property type="entry name" value="Classic Zinc Finger"/>
    <property type="match status" value="1"/>
</dbReference>
<dbReference type="InterPro" id="IPR036236">
    <property type="entry name" value="Znf_C2H2_sf"/>
</dbReference>